<reference evidence="2 3" key="2">
    <citation type="submission" date="2019-05" db="EMBL/GenBank/DDBJ databases">
        <title>Glycomyces buryatensis sp. nov.</title>
        <authorList>
            <person name="Nikitina E."/>
        </authorList>
    </citation>
    <scope>NUCLEOTIDE SEQUENCE [LARGE SCALE GENOMIC DNA]</scope>
    <source>
        <strain evidence="2 3">18</strain>
    </source>
</reference>
<reference evidence="3" key="1">
    <citation type="submission" date="2019-04" db="EMBL/GenBank/DDBJ databases">
        <title>Nocardioides xinjiangensis sp. nov.</title>
        <authorList>
            <person name="Liu S."/>
        </authorList>
    </citation>
    <scope>NUCLEOTIDE SEQUENCE [LARGE SCALE GENOMIC DNA]</scope>
    <source>
        <strain evidence="3">18</strain>
    </source>
</reference>
<sequence>MSTAMVLRRQVGRQFENWREAAGIRLTDRELVAITGSTRTVKRLEQGARVRLTFPVIGELCDYYGVPAQEKYEMQRIWRLVDEATWAQPSHAVVASGFDAYVGFERIATRFDLYSTVWVPGQFQDENYIRRIFKEDPFTDDSRIPDLVEQRLHRQEGIRRREPAPTMRVLLSEAVLRYGCDEGQIERLMEEDSKPHITIKYMAFEDGPPPKLDVPFNVLSFSDSADPSIVYLESPYERRFYEKREVVNHYLQIIDLGCQRARSMREFKP</sequence>
<accession>A0A4S8PPH2</accession>
<dbReference type="AlphaFoldDB" id="A0A4S8PPH2"/>
<proteinExistence type="predicted"/>
<feature type="domain" description="DUF5753" evidence="1">
    <location>
        <begin position="99"/>
        <end position="263"/>
    </location>
</feature>
<evidence type="ECO:0000313" key="2">
    <source>
        <dbReference type="EMBL" id="THV32913.1"/>
    </source>
</evidence>
<dbReference type="Pfam" id="PF19054">
    <property type="entry name" value="DUF5753"/>
    <property type="match status" value="1"/>
</dbReference>
<protein>
    <submittedName>
        <fullName evidence="2">Helix-turn-helix domain-containing protein</fullName>
    </submittedName>
</protein>
<dbReference type="Pfam" id="PF13560">
    <property type="entry name" value="HTH_31"/>
    <property type="match status" value="1"/>
</dbReference>
<dbReference type="OrthoDB" id="4539885at2"/>
<dbReference type="Proteomes" id="UP000308760">
    <property type="component" value="Unassembled WGS sequence"/>
</dbReference>
<dbReference type="InterPro" id="IPR043917">
    <property type="entry name" value="DUF5753"/>
</dbReference>
<organism evidence="2 3">
    <name type="scientific">Glycomyces buryatensis</name>
    <dbReference type="NCBI Taxonomy" id="2570927"/>
    <lineage>
        <taxon>Bacteria</taxon>
        <taxon>Bacillati</taxon>
        <taxon>Actinomycetota</taxon>
        <taxon>Actinomycetes</taxon>
        <taxon>Glycomycetales</taxon>
        <taxon>Glycomycetaceae</taxon>
        <taxon>Glycomyces</taxon>
    </lineage>
</organism>
<evidence type="ECO:0000313" key="3">
    <source>
        <dbReference type="Proteomes" id="UP000308760"/>
    </source>
</evidence>
<name>A0A4S8PPH2_9ACTN</name>
<comment type="caution">
    <text evidence="2">The sequence shown here is derived from an EMBL/GenBank/DDBJ whole genome shotgun (WGS) entry which is preliminary data.</text>
</comment>
<gene>
    <name evidence="2" type="ORF">FAB82_26795</name>
</gene>
<dbReference type="RefSeq" id="WP_136537646.1">
    <property type="nucleotide sequence ID" value="NZ_STGY01000086.1"/>
</dbReference>
<dbReference type="EMBL" id="STGY01000086">
    <property type="protein sequence ID" value="THV32913.1"/>
    <property type="molecule type" value="Genomic_DNA"/>
</dbReference>
<keyword evidence="3" id="KW-1185">Reference proteome</keyword>
<evidence type="ECO:0000259" key="1">
    <source>
        <dbReference type="Pfam" id="PF19054"/>
    </source>
</evidence>